<accession>X0PUK1</accession>
<dbReference type="InterPro" id="IPR050361">
    <property type="entry name" value="MPP/UQCRC_Complex"/>
</dbReference>
<dbReference type="AlphaFoldDB" id="X0PUK1"/>
<keyword evidence="3" id="KW-1185">Reference proteome</keyword>
<sequence length="427" mass="47521">MDQIHQGIYLQIDQTDKFKTINFTINFLEPLQKANISKRALLAAILENSNNTEKTPDQIAVHLENLYGANFSLSHYVEGQTSILSLSAICPAPQFLPEHEDVLHALVALIKKNLFEPAQEAGVAAFDQAIFNREQNNLKHKVQAYMDDKQYAAALATKSLYFGADNPVALPTTGRLADIEAISAANLWAYFEQLLVQDQIVITVTGDVAALDIKRIFDWPELSPRPKQTELPLFYQQPLAPEVNQGQQQLPVTQGKLNLMYQVPVTYYGPQYFDYLVANTVFGGSAQSMLFMNVREKLSLAYYANSNLDAFTGTVMVQTGIDSDKKDIVLSEIKNQLAHIQAGEVSDILIANAKKLLIDQFAQRSDSPFGRNLRYLFQFLQPAVVMDTPAFATAVNGVTKAAIQAAAANFKLQTIYAIEKRYEDATD</sequence>
<dbReference type="Pfam" id="PF05193">
    <property type="entry name" value="Peptidase_M16_C"/>
    <property type="match status" value="1"/>
</dbReference>
<dbReference type="GO" id="GO:0046872">
    <property type="term" value="F:metal ion binding"/>
    <property type="evidence" value="ECO:0007669"/>
    <property type="project" value="InterPro"/>
</dbReference>
<reference evidence="2 3" key="1">
    <citation type="journal article" date="2015" name="Genome Announc.">
        <title>Expanding the biotechnology potential of lactobacilli through comparative genomics of 213 strains and associated genera.</title>
        <authorList>
            <person name="Sun Z."/>
            <person name="Harris H.M."/>
            <person name="McCann A."/>
            <person name="Guo C."/>
            <person name="Argimon S."/>
            <person name="Zhang W."/>
            <person name="Yang X."/>
            <person name="Jeffery I.B."/>
            <person name="Cooney J.C."/>
            <person name="Kagawa T.F."/>
            <person name="Liu W."/>
            <person name="Song Y."/>
            <person name="Salvetti E."/>
            <person name="Wrobel A."/>
            <person name="Rasinkangas P."/>
            <person name="Parkhill J."/>
            <person name="Rea M.C."/>
            <person name="O'Sullivan O."/>
            <person name="Ritari J."/>
            <person name="Douillard F.P."/>
            <person name="Paul Ross R."/>
            <person name="Yang R."/>
            <person name="Briner A.E."/>
            <person name="Felis G.E."/>
            <person name="de Vos W.M."/>
            <person name="Barrangou R."/>
            <person name="Klaenhammer T.R."/>
            <person name="Caufield P.W."/>
            <person name="Cui Y."/>
            <person name="Zhang H."/>
            <person name="O'Toole P.W."/>
        </authorList>
    </citation>
    <scope>NUCLEOTIDE SEQUENCE [LARGE SCALE GENOMIC DNA]</scope>
    <source>
        <strain evidence="2 3">DSM 18527</strain>
    </source>
</reference>
<dbReference type="InterPro" id="IPR007863">
    <property type="entry name" value="Peptidase_M16_C"/>
</dbReference>
<dbReference type="OrthoDB" id="9762085at2"/>
<dbReference type="STRING" id="1423734.FC83_GL001136"/>
<evidence type="ECO:0000313" key="3">
    <source>
        <dbReference type="Proteomes" id="UP000051236"/>
    </source>
</evidence>
<protein>
    <recommendedName>
        <fullName evidence="1">Peptidase M16 C-terminal domain-containing protein</fullName>
    </recommendedName>
</protein>
<dbReference type="SUPFAM" id="SSF63411">
    <property type="entry name" value="LuxS/MPP-like metallohydrolase"/>
    <property type="match status" value="2"/>
</dbReference>
<dbReference type="NCBIfam" id="NF047422">
    <property type="entry name" value="YfmF_fam"/>
    <property type="match status" value="1"/>
</dbReference>
<dbReference type="RefSeq" id="WP_035454693.1">
    <property type="nucleotide sequence ID" value="NZ_AZGA01000084.1"/>
</dbReference>
<evidence type="ECO:0000313" key="2">
    <source>
        <dbReference type="EMBL" id="KRM31132.1"/>
    </source>
</evidence>
<name>X0PUK1_9LACO</name>
<dbReference type="Proteomes" id="UP000051236">
    <property type="component" value="Unassembled WGS sequence"/>
</dbReference>
<gene>
    <name evidence="2" type="ORF">FC83_GL001136</name>
</gene>
<evidence type="ECO:0000259" key="1">
    <source>
        <dbReference type="Pfam" id="PF05193"/>
    </source>
</evidence>
<dbReference type="EMBL" id="AZGA01000084">
    <property type="protein sequence ID" value="KRM31132.1"/>
    <property type="molecule type" value="Genomic_DNA"/>
</dbReference>
<dbReference type="PANTHER" id="PTHR11851">
    <property type="entry name" value="METALLOPROTEASE"/>
    <property type="match status" value="1"/>
</dbReference>
<dbReference type="PATRIC" id="fig|1423734.3.peg.1148"/>
<feature type="domain" description="Peptidase M16 C-terminal" evidence="1">
    <location>
        <begin position="182"/>
        <end position="356"/>
    </location>
</feature>
<comment type="caution">
    <text evidence="2">The sequence shown here is derived from an EMBL/GenBank/DDBJ whole genome shotgun (WGS) entry which is preliminary data.</text>
</comment>
<organism evidence="2 3">
    <name type="scientific">Agrilactobacillus composti DSM 18527 = JCM 14202</name>
    <dbReference type="NCBI Taxonomy" id="1423734"/>
    <lineage>
        <taxon>Bacteria</taxon>
        <taxon>Bacillati</taxon>
        <taxon>Bacillota</taxon>
        <taxon>Bacilli</taxon>
        <taxon>Lactobacillales</taxon>
        <taxon>Lactobacillaceae</taxon>
        <taxon>Agrilactobacillus</taxon>
    </lineage>
</organism>
<proteinExistence type="predicted"/>
<dbReference type="eggNOG" id="COG0612">
    <property type="taxonomic scope" value="Bacteria"/>
</dbReference>
<dbReference type="Gene3D" id="3.30.830.10">
    <property type="entry name" value="Metalloenzyme, LuxS/M16 peptidase-like"/>
    <property type="match status" value="2"/>
</dbReference>
<dbReference type="PANTHER" id="PTHR11851:SF186">
    <property type="entry name" value="INACTIVE METALLOPROTEASE YMFF-RELATED"/>
    <property type="match status" value="1"/>
</dbReference>
<dbReference type="InterPro" id="IPR011249">
    <property type="entry name" value="Metalloenz_LuxS/M16"/>
</dbReference>